<evidence type="ECO:0000313" key="13">
    <source>
        <dbReference type="EMBL" id="TDS26343.1"/>
    </source>
</evidence>
<dbReference type="EMBL" id="FMYT01000012">
    <property type="protein sequence ID" value="SDC72567.1"/>
    <property type="molecule type" value="Genomic_DNA"/>
</dbReference>
<accession>A0A1G6NZD0</accession>
<evidence type="ECO:0000313" key="15">
    <source>
        <dbReference type="Proteomes" id="UP000324896"/>
    </source>
</evidence>
<dbReference type="InterPro" id="IPR003820">
    <property type="entry name" value="KdpC"/>
</dbReference>
<dbReference type="HAMAP" id="MF_00276">
    <property type="entry name" value="KdpC"/>
    <property type="match status" value="1"/>
</dbReference>
<keyword evidence="6 11" id="KW-0067">ATP-binding</keyword>
<proteinExistence type="inferred from homology"/>
<comment type="function">
    <text evidence="11">Part of the high-affinity ATP-driven potassium transport (or Kdp) system, which catalyzes the hydrolysis of ATP coupled with the electrogenic transport of potassium into the cytoplasm. This subunit acts as a catalytic chaperone that increases the ATP-binding affinity of the ATP-hydrolyzing subunit KdpB by the formation of a transient KdpB/KdpC/ATP ternary complex.</text>
</comment>
<keyword evidence="9 11" id="KW-0406">Ion transport</keyword>
<keyword evidence="4 11" id="KW-0812">Transmembrane</keyword>
<comment type="subunit">
    <text evidence="11">The system is composed of three essential subunits: KdpA, KdpB and KdpC.</text>
</comment>
<comment type="subcellular location">
    <subcellularLocation>
        <location evidence="11">Cell membrane</location>
        <topology evidence="11">Single-pass membrane protein</topology>
    </subcellularLocation>
</comment>
<evidence type="ECO:0000256" key="3">
    <source>
        <dbReference type="ARBA" id="ARBA00022538"/>
    </source>
</evidence>
<dbReference type="GO" id="GO:0005524">
    <property type="term" value="F:ATP binding"/>
    <property type="evidence" value="ECO:0007669"/>
    <property type="project" value="UniProtKB-UniRule"/>
</dbReference>
<evidence type="ECO:0000256" key="6">
    <source>
        <dbReference type="ARBA" id="ARBA00022840"/>
    </source>
</evidence>
<reference evidence="12 15" key="1">
    <citation type="submission" date="2016-10" db="EMBL/GenBank/DDBJ databases">
        <authorList>
            <person name="Varghese N."/>
            <person name="Submissions S."/>
        </authorList>
    </citation>
    <scope>NUCLEOTIDE SEQUENCE [LARGE SCALE GENOMIC DNA]</scope>
    <source>
        <strain evidence="12 15">WG10</strain>
    </source>
</reference>
<keyword evidence="1 11" id="KW-0813">Transport</keyword>
<dbReference type="NCBIfam" id="NF001454">
    <property type="entry name" value="PRK00315.1"/>
    <property type="match status" value="1"/>
</dbReference>
<dbReference type="Proteomes" id="UP000324896">
    <property type="component" value="Unassembled WGS sequence"/>
</dbReference>
<dbReference type="PANTHER" id="PTHR30042:SF2">
    <property type="entry name" value="POTASSIUM-TRANSPORTING ATPASE KDPC SUBUNIT"/>
    <property type="match status" value="1"/>
</dbReference>
<evidence type="ECO:0000256" key="5">
    <source>
        <dbReference type="ARBA" id="ARBA00022741"/>
    </source>
</evidence>
<keyword evidence="8 11" id="KW-1133">Transmembrane helix</keyword>
<dbReference type="PIRSF" id="PIRSF001296">
    <property type="entry name" value="K_ATPase_KdpC"/>
    <property type="match status" value="1"/>
</dbReference>
<dbReference type="RefSeq" id="WP_133618420.1">
    <property type="nucleotide sequence ID" value="NZ_FMYT01000012.1"/>
</dbReference>
<dbReference type="GO" id="GO:0008556">
    <property type="term" value="F:P-type potassium transmembrane transporter activity"/>
    <property type="evidence" value="ECO:0007669"/>
    <property type="project" value="InterPro"/>
</dbReference>
<name>A0A1G6NZD0_9FIRM</name>
<evidence type="ECO:0000256" key="10">
    <source>
        <dbReference type="ARBA" id="ARBA00023136"/>
    </source>
</evidence>
<keyword evidence="7 11" id="KW-0630">Potassium</keyword>
<dbReference type="PANTHER" id="PTHR30042">
    <property type="entry name" value="POTASSIUM-TRANSPORTING ATPASE C CHAIN"/>
    <property type="match status" value="1"/>
</dbReference>
<evidence type="ECO:0000256" key="4">
    <source>
        <dbReference type="ARBA" id="ARBA00022692"/>
    </source>
</evidence>
<organism evidence="12 15">
    <name type="scientific">Halanaerobium congolense</name>
    <dbReference type="NCBI Taxonomy" id="54121"/>
    <lineage>
        <taxon>Bacteria</taxon>
        <taxon>Bacillati</taxon>
        <taxon>Bacillota</taxon>
        <taxon>Clostridia</taxon>
        <taxon>Halanaerobiales</taxon>
        <taxon>Halanaerobiaceae</taxon>
        <taxon>Halanaerobium</taxon>
    </lineage>
</organism>
<protein>
    <recommendedName>
        <fullName evidence="11">Potassium-transporting ATPase KdpC subunit</fullName>
    </recommendedName>
    <alternativeName>
        <fullName evidence="11">ATP phosphohydrolase [potassium-transporting] C chain</fullName>
    </alternativeName>
    <alternativeName>
        <fullName evidence="11">Potassium-binding and translocating subunit C</fullName>
    </alternativeName>
    <alternativeName>
        <fullName evidence="11">Potassium-translocating ATPase C chain</fullName>
    </alternativeName>
</protein>
<comment type="similarity">
    <text evidence="11">Belongs to the KdpC family.</text>
</comment>
<dbReference type="Proteomes" id="UP000295758">
    <property type="component" value="Unassembled WGS sequence"/>
</dbReference>
<evidence type="ECO:0000256" key="8">
    <source>
        <dbReference type="ARBA" id="ARBA00022989"/>
    </source>
</evidence>
<gene>
    <name evidence="11" type="primary">kdpC</name>
    <name evidence="13" type="ORF">BY453_13617</name>
    <name evidence="12" type="ORF">SAMN04488597_11288</name>
</gene>
<evidence type="ECO:0000313" key="14">
    <source>
        <dbReference type="Proteomes" id="UP000295758"/>
    </source>
</evidence>
<keyword evidence="5 11" id="KW-0547">Nucleotide-binding</keyword>
<dbReference type="AlphaFoldDB" id="A0A1G6NZD0"/>
<dbReference type="Pfam" id="PF02669">
    <property type="entry name" value="KdpC"/>
    <property type="match status" value="1"/>
</dbReference>
<keyword evidence="10 11" id="KW-0472">Membrane</keyword>
<dbReference type="EMBL" id="SOAA01000036">
    <property type="protein sequence ID" value="TDS26343.1"/>
    <property type="molecule type" value="Genomic_DNA"/>
</dbReference>
<sequence length="189" mass="20457">MSIKKNIVVAIKLTLLSLLIFSIVYPLLLGGVGQLFADKTAGSIIYQDGEAVGSRLIGQNFESDSYFISRLSSINYDASTSGSDNLAASNPKLQHRIAADLEEIEKKYHPGNKAVPADLITESGSALDPHISLEAAYFQVSYLAEQTGITESTLNSLIEKHTESKLLGLFGESRVNVLELNLALEEVLD</sequence>
<evidence type="ECO:0000256" key="9">
    <source>
        <dbReference type="ARBA" id="ARBA00023065"/>
    </source>
</evidence>
<keyword evidence="2 11" id="KW-1003">Cell membrane</keyword>
<dbReference type="NCBIfam" id="TIGR00681">
    <property type="entry name" value="kdpC"/>
    <property type="match status" value="1"/>
</dbReference>
<feature type="transmembrane region" description="Helical" evidence="11">
    <location>
        <begin position="7"/>
        <end position="28"/>
    </location>
</feature>
<evidence type="ECO:0000256" key="2">
    <source>
        <dbReference type="ARBA" id="ARBA00022475"/>
    </source>
</evidence>
<evidence type="ECO:0000256" key="11">
    <source>
        <dbReference type="HAMAP-Rule" id="MF_00276"/>
    </source>
</evidence>
<dbReference type="GO" id="GO:0005886">
    <property type="term" value="C:plasma membrane"/>
    <property type="evidence" value="ECO:0007669"/>
    <property type="project" value="UniProtKB-SubCell"/>
</dbReference>
<reference evidence="13 14" key="2">
    <citation type="submission" date="2019-03" db="EMBL/GenBank/DDBJ databases">
        <title>Deep subsurface shale carbon reservoir microbial communities from Ohio and West Virginia, USA.</title>
        <authorList>
            <person name="Wrighton K."/>
        </authorList>
    </citation>
    <scope>NUCLEOTIDE SEQUENCE [LARGE SCALE GENOMIC DNA]</scope>
    <source>
        <strain evidence="13 14">UTICA-S4D12</strain>
    </source>
</reference>
<evidence type="ECO:0000256" key="7">
    <source>
        <dbReference type="ARBA" id="ARBA00022958"/>
    </source>
</evidence>
<evidence type="ECO:0000313" key="12">
    <source>
        <dbReference type="EMBL" id="SDC72567.1"/>
    </source>
</evidence>
<evidence type="ECO:0000256" key="1">
    <source>
        <dbReference type="ARBA" id="ARBA00022448"/>
    </source>
</evidence>
<keyword evidence="3 11" id="KW-0633">Potassium transport</keyword>